<proteinExistence type="predicted"/>
<gene>
    <name evidence="1" type="ORF">CH92_12795</name>
</gene>
<evidence type="ECO:0008006" key="3">
    <source>
        <dbReference type="Google" id="ProtNLM"/>
    </source>
</evidence>
<reference evidence="2" key="1">
    <citation type="journal article" date="2014" name="Genome Announc.">
        <title>Complete Genome Sequence of the Highly Transformable Pseudomonas stutzeri Strain 28a24.</title>
        <authorList>
            <person name="Smith B.A."/>
            <person name="Dougherty K.M."/>
            <person name="Baltrus D.A."/>
        </authorList>
    </citation>
    <scope>NUCLEOTIDE SEQUENCE [LARGE SCALE GENOMIC DNA]</scope>
    <source>
        <strain evidence="2">28a24</strain>
    </source>
</reference>
<dbReference type="Proteomes" id="UP000019522">
    <property type="component" value="Chromosome"/>
</dbReference>
<protein>
    <recommendedName>
        <fullName evidence="3">LysR substrate-binding domain-containing protein</fullName>
    </recommendedName>
</protein>
<sequence>MRDFRERPTSASDVAGAAIPTFPLEWSQVNGKAERIVLQARTNHQSGSLAADVRTRDGHCPLVHADVRLAVEHGILARVLPKLRFDSYPLTMLTARCDREPAKVRVTATALKDYFASLSQT</sequence>
<evidence type="ECO:0000313" key="1">
    <source>
        <dbReference type="EMBL" id="AHL77657.1"/>
    </source>
</evidence>
<dbReference type="KEGG" id="pstt:CH92_12795"/>
<accession>W8RGK6</accession>
<reference evidence="1 2" key="2">
    <citation type="submission" date="2014-03" db="EMBL/GenBank/DDBJ databases">
        <authorList>
            <person name="Baltrus D."/>
            <person name="Dougherty K."/>
        </authorList>
    </citation>
    <scope>NUCLEOTIDE SEQUENCE</scope>
    <source>
        <strain evidence="1 2">28a24</strain>
    </source>
</reference>
<organism evidence="1 2">
    <name type="scientific">Stutzerimonas stutzeri</name>
    <name type="common">Pseudomonas stutzeri</name>
    <dbReference type="NCBI Taxonomy" id="316"/>
    <lineage>
        <taxon>Bacteria</taxon>
        <taxon>Pseudomonadati</taxon>
        <taxon>Pseudomonadota</taxon>
        <taxon>Gammaproteobacteria</taxon>
        <taxon>Pseudomonadales</taxon>
        <taxon>Pseudomonadaceae</taxon>
        <taxon>Stutzerimonas</taxon>
    </lineage>
</organism>
<dbReference type="AlphaFoldDB" id="W8RGK6"/>
<name>W8RGK6_STUST</name>
<evidence type="ECO:0000313" key="2">
    <source>
        <dbReference type="Proteomes" id="UP000019522"/>
    </source>
</evidence>
<dbReference type="EMBL" id="CP007441">
    <property type="protein sequence ID" value="AHL77657.1"/>
    <property type="molecule type" value="Genomic_DNA"/>
</dbReference>